<keyword evidence="5" id="KW-1185">Reference proteome</keyword>
<accession>A0A1E3GNZ3</accession>
<dbReference type="AlphaFoldDB" id="A0A1E3GNZ3"/>
<organism evidence="4 5">
    <name type="scientific">Methylophaga muralis</name>
    <dbReference type="NCBI Taxonomy" id="291169"/>
    <lineage>
        <taxon>Bacteria</taxon>
        <taxon>Pseudomonadati</taxon>
        <taxon>Pseudomonadota</taxon>
        <taxon>Gammaproteobacteria</taxon>
        <taxon>Thiotrichales</taxon>
        <taxon>Piscirickettsiaceae</taxon>
        <taxon>Methylophaga</taxon>
    </lineage>
</organism>
<sequence length="376" mass="41938">MPEYTVPGVYVQETSSRRKTIDGVNTHTTAFIGPTLQGPDASVDSAPELLTSFAEFEQIYGSLDDLPADECQSSATNFVAYAARAFFDEGGQYLYISRTSDFSSLASYQRALAAIEPLQDIAIVATPGNTSVEVAHALIAYAERPDTQSFAVIDPPPGLTSAEVLEYRGQFDSKYAAMYYPWVVASSKEDEEILLPPSGFICGIYARTDVQRGVHHAPANEELRGVVGFEHNITRIDQEKLNPEGINCLRFFEGRGHQVWGARTLSREPEWKYVNVRRFFNYLQASIDRGTPWAESTPNGEILWANIQQLISDFLFNEWRKGSLVGNKVEEAFFVRCDRSTMTQLDIDNQRVVCLVGVAVIKPAEFMVFRVELNAA</sequence>
<comment type="similarity">
    <text evidence="1">Belongs to the myoviridae tail sheath protein family.</text>
</comment>
<dbReference type="STRING" id="291169.A9E74_02481"/>
<evidence type="ECO:0000259" key="2">
    <source>
        <dbReference type="Pfam" id="PF04984"/>
    </source>
</evidence>
<dbReference type="PANTHER" id="PTHR35861:SF1">
    <property type="entry name" value="PHAGE TAIL SHEATH PROTEIN"/>
    <property type="match status" value="1"/>
</dbReference>
<evidence type="ECO:0000256" key="1">
    <source>
        <dbReference type="ARBA" id="ARBA00008005"/>
    </source>
</evidence>
<evidence type="ECO:0000313" key="4">
    <source>
        <dbReference type="EMBL" id="ODN65758.1"/>
    </source>
</evidence>
<evidence type="ECO:0000259" key="3">
    <source>
        <dbReference type="Pfam" id="PF17482"/>
    </source>
</evidence>
<dbReference type="EMBL" id="MCRI01000041">
    <property type="protein sequence ID" value="ODN65758.1"/>
    <property type="molecule type" value="Genomic_DNA"/>
</dbReference>
<dbReference type="Gene3D" id="3.40.50.11780">
    <property type="match status" value="1"/>
</dbReference>
<comment type="caution">
    <text evidence="4">The sequence shown here is derived from an EMBL/GenBank/DDBJ whole genome shotgun (WGS) entry which is preliminary data.</text>
</comment>
<dbReference type="Pfam" id="PF17482">
    <property type="entry name" value="Phage_sheath_1C"/>
    <property type="match status" value="1"/>
</dbReference>
<protein>
    <submittedName>
        <fullName evidence="4">Phage tail sheath protein</fullName>
    </submittedName>
</protein>
<name>A0A1E3GNZ3_9GAMM</name>
<dbReference type="InterPro" id="IPR052042">
    <property type="entry name" value="Tail_sheath_structural"/>
</dbReference>
<dbReference type="Proteomes" id="UP000094379">
    <property type="component" value="Unassembled WGS sequence"/>
</dbReference>
<feature type="domain" description="Tail sheath protein subtilisin-like" evidence="2">
    <location>
        <begin position="107"/>
        <end position="265"/>
    </location>
</feature>
<dbReference type="PATRIC" id="fig|291169.3.peg.2504"/>
<evidence type="ECO:0000313" key="5">
    <source>
        <dbReference type="Proteomes" id="UP000094379"/>
    </source>
</evidence>
<dbReference type="InterPro" id="IPR020287">
    <property type="entry name" value="Tail_sheath_C"/>
</dbReference>
<reference evidence="4 5" key="1">
    <citation type="submission" date="2016-07" db="EMBL/GenBank/DDBJ databases">
        <title>Draft Genome Sequence of Methylophaga muralis Bur 1.</title>
        <authorList>
            <person name="Vasilenko O.V."/>
            <person name="Doronina N.V."/>
            <person name="Shmareva M.N."/>
            <person name="Tarlachkov S.V."/>
            <person name="Mustakhimov I."/>
            <person name="Trotsenko Y.A."/>
        </authorList>
    </citation>
    <scope>NUCLEOTIDE SEQUENCE [LARGE SCALE GENOMIC DNA]</scope>
    <source>
        <strain evidence="4 5">Bur 1</strain>
    </source>
</reference>
<feature type="domain" description="Tail sheath protein C-terminal" evidence="3">
    <location>
        <begin position="268"/>
        <end position="373"/>
    </location>
</feature>
<dbReference type="InterPro" id="IPR035089">
    <property type="entry name" value="Phage_sheath_subtilisin"/>
</dbReference>
<dbReference type="RefSeq" id="WP_069296862.1">
    <property type="nucleotide sequence ID" value="NZ_MCRI01000041.1"/>
</dbReference>
<dbReference type="Pfam" id="PF04984">
    <property type="entry name" value="Phage_sheath_1"/>
    <property type="match status" value="1"/>
</dbReference>
<dbReference type="PANTHER" id="PTHR35861">
    <property type="match status" value="1"/>
</dbReference>
<gene>
    <name evidence="4" type="ORF">A9E74_02481</name>
</gene>
<proteinExistence type="inferred from homology"/>